<sequence>MHEKPRREHRWLKRMIGRWAVDFSCPDASGENPQIASGVETVRTIGDLWIVGESEMLEKEAGQSLLTIGFDPRRELYIGTFVASMMTHMWIYEGSVDADGRVLTLATEGPHCAEERLARYEDIFEFVDDDRRTLTSRVLERDGTWKQVMTATYRRI</sequence>
<evidence type="ECO:0008006" key="3">
    <source>
        <dbReference type="Google" id="ProtNLM"/>
    </source>
</evidence>
<dbReference type="OrthoDB" id="512336at2"/>
<protein>
    <recommendedName>
        <fullName evidence="3">DUF1579 domain-containing protein</fullName>
    </recommendedName>
</protein>
<dbReference type="Proteomes" id="UP000320496">
    <property type="component" value="Chromosome"/>
</dbReference>
<dbReference type="RefSeq" id="WP_145371756.1">
    <property type="nucleotide sequence ID" value="NZ_CP036275.1"/>
</dbReference>
<organism evidence="1 2">
    <name type="scientific">Maioricimonas rarisocia</name>
    <dbReference type="NCBI Taxonomy" id="2528026"/>
    <lineage>
        <taxon>Bacteria</taxon>
        <taxon>Pseudomonadati</taxon>
        <taxon>Planctomycetota</taxon>
        <taxon>Planctomycetia</taxon>
        <taxon>Planctomycetales</taxon>
        <taxon>Planctomycetaceae</taxon>
        <taxon>Maioricimonas</taxon>
    </lineage>
</organism>
<gene>
    <name evidence="1" type="ORF">Mal4_48220</name>
</gene>
<name>A0A517ZDC1_9PLAN</name>
<dbReference type="AlphaFoldDB" id="A0A517ZDC1"/>
<evidence type="ECO:0000313" key="1">
    <source>
        <dbReference type="EMBL" id="QDU40465.1"/>
    </source>
</evidence>
<reference evidence="1 2" key="1">
    <citation type="submission" date="2019-02" db="EMBL/GenBank/DDBJ databases">
        <title>Deep-cultivation of Planctomycetes and their phenomic and genomic characterization uncovers novel biology.</title>
        <authorList>
            <person name="Wiegand S."/>
            <person name="Jogler M."/>
            <person name="Boedeker C."/>
            <person name="Pinto D."/>
            <person name="Vollmers J."/>
            <person name="Rivas-Marin E."/>
            <person name="Kohn T."/>
            <person name="Peeters S.H."/>
            <person name="Heuer A."/>
            <person name="Rast P."/>
            <person name="Oberbeckmann S."/>
            <person name="Bunk B."/>
            <person name="Jeske O."/>
            <person name="Meyerdierks A."/>
            <person name="Storesund J.E."/>
            <person name="Kallscheuer N."/>
            <person name="Luecker S."/>
            <person name="Lage O.M."/>
            <person name="Pohl T."/>
            <person name="Merkel B.J."/>
            <person name="Hornburger P."/>
            <person name="Mueller R.-W."/>
            <person name="Bruemmer F."/>
            <person name="Labrenz M."/>
            <person name="Spormann A.M."/>
            <person name="Op den Camp H."/>
            <person name="Overmann J."/>
            <person name="Amann R."/>
            <person name="Jetten M.S.M."/>
            <person name="Mascher T."/>
            <person name="Medema M.H."/>
            <person name="Devos D.P."/>
            <person name="Kaster A.-K."/>
            <person name="Ovreas L."/>
            <person name="Rohde M."/>
            <person name="Galperin M.Y."/>
            <person name="Jogler C."/>
        </authorList>
    </citation>
    <scope>NUCLEOTIDE SEQUENCE [LARGE SCALE GENOMIC DNA]</scope>
    <source>
        <strain evidence="1 2">Mal4</strain>
    </source>
</reference>
<dbReference type="EMBL" id="CP036275">
    <property type="protein sequence ID" value="QDU40465.1"/>
    <property type="molecule type" value="Genomic_DNA"/>
</dbReference>
<accession>A0A517ZDC1</accession>
<dbReference type="KEGG" id="mri:Mal4_48220"/>
<keyword evidence="2" id="KW-1185">Reference proteome</keyword>
<proteinExistence type="predicted"/>
<dbReference type="Pfam" id="PF07617">
    <property type="entry name" value="DUF1579"/>
    <property type="match status" value="1"/>
</dbReference>
<dbReference type="InterPro" id="IPR011473">
    <property type="entry name" value="DUF1579"/>
</dbReference>
<evidence type="ECO:0000313" key="2">
    <source>
        <dbReference type="Proteomes" id="UP000320496"/>
    </source>
</evidence>